<evidence type="ECO:0000313" key="4">
    <source>
        <dbReference type="EMBL" id="MET3557285.1"/>
    </source>
</evidence>
<feature type="domain" description="Nudix hydrolase" evidence="3">
    <location>
        <begin position="1"/>
        <end position="114"/>
    </location>
</feature>
<dbReference type="InterPro" id="IPR015797">
    <property type="entry name" value="NUDIX_hydrolase-like_dom_sf"/>
</dbReference>
<proteinExistence type="predicted"/>
<comment type="caution">
    <text evidence="4">The sequence shown here is derived from an EMBL/GenBank/DDBJ whole genome shotgun (WGS) entry which is preliminary data.</text>
</comment>
<dbReference type="InterPro" id="IPR000086">
    <property type="entry name" value="NUDIX_hydrolase_dom"/>
</dbReference>
<evidence type="ECO:0000256" key="1">
    <source>
        <dbReference type="ARBA" id="ARBA00001946"/>
    </source>
</evidence>
<keyword evidence="5" id="KW-1185">Reference proteome</keyword>
<dbReference type="PROSITE" id="PS51462">
    <property type="entry name" value="NUDIX"/>
    <property type="match status" value="1"/>
</dbReference>
<sequence length="114" mass="12869">MPNTEAVVLTNMCMITDGSKVLVQEADELWSLPGGKVEPNEPFVTSVIREVYEETGLRIADVQLCGVKQFTHSQGHYRYAVFLYMTSTFSRGAYLYLRIRDFLSPGCCNHCPLL</sequence>
<gene>
    <name evidence="4" type="ORF">ABID29_000394</name>
</gene>
<organism evidence="4 5">
    <name type="scientific">Streptococcus rupicaprae</name>
    <dbReference type="NCBI Taxonomy" id="759619"/>
    <lineage>
        <taxon>Bacteria</taxon>
        <taxon>Bacillati</taxon>
        <taxon>Bacillota</taxon>
        <taxon>Bacilli</taxon>
        <taxon>Lactobacillales</taxon>
        <taxon>Streptococcaceae</taxon>
        <taxon>Streptococcus</taxon>
    </lineage>
</organism>
<reference evidence="4 5" key="1">
    <citation type="submission" date="2024-06" db="EMBL/GenBank/DDBJ databases">
        <title>Genomic Encyclopedia of Type Strains, Phase IV (KMG-IV): sequencing the most valuable type-strain genomes for metagenomic binning, comparative biology and taxonomic classification.</title>
        <authorList>
            <person name="Goeker M."/>
        </authorList>
    </citation>
    <scope>NUCLEOTIDE SEQUENCE [LARGE SCALE GENOMIC DNA]</scope>
    <source>
        <strain evidence="4 5">DSM 28303</strain>
    </source>
</reference>
<dbReference type="Pfam" id="PF00293">
    <property type="entry name" value="NUDIX"/>
    <property type="match status" value="1"/>
</dbReference>
<keyword evidence="2" id="KW-0378">Hydrolase</keyword>
<dbReference type="Gene3D" id="3.90.79.10">
    <property type="entry name" value="Nucleoside Triphosphate Pyrophosphohydrolase"/>
    <property type="match status" value="1"/>
</dbReference>
<name>A0ABV2FFS7_9STRE</name>
<accession>A0ABV2FFS7</accession>
<comment type="cofactor">
    <cofactor evidence="1">
        <name>Mg(2+)</name>
        <dbReference type="ChEBI" id="CHEBI:18420"/>
    </cofactor>
</comment>
<evidence type="ECO:0000259" key="3">
    <source>
        <dbReference type="PROSITE" id="PS51462"/>
    </source>
</evidence>
<dbReference type="InterPro" id="IPR020476">
    <property type="entry name" value="Nudix_hydrolase"/>
</dbReference>
<dbReference type="SUPFAM" id="SSF55811">
    <property type="entry name" value="Nudix"/>
    <property type="match status" value="1"/>
</dbReference>
<protein>
    <submittedName>
        <fullName evidence="4">ADP-ribose pyrophosphatase YjhB (NUDIX family)</fullName>
    </submittedName>
</protein>
<evidence type="ECO:0000313" key="5">
    <source>
        <dbReference type="Proteomes" id="UP001549122"/>
    </source>
</evidence>
<dbReference type="PANTHER" id="PTHR43046">
    <property type="entry name" value="GDP-MANNOSE MANNOSYL HYDROLASE"/>
    <property type="match status" value="1"/>
</dbReference>
<evidence type="ECO:0000256" key="2">
    <source>
        <dbReference type="ARBA" id="ARBA00022801"/>
    </source>
</evidence>
<dbReference type="PRINTS" id="PR00502">
    <property type="entry name" value="NUDIXFAMILY"/>
</dbReference>
<dbReference type="Proteomes" id="UP001549122">
    <property type="component" value="Unassembled WGS sequence"/>
</dbReference>
<dbReference type="PANTHER" id="PTHR43046:SF16">
    <property type="entry name" value="ADP-RIBOSE PYROPHOSPHATASE YJHB-RELATED"/>
    <property type="match status" value="1"/>
</dbReference>
<dbReference type="EMBL" id="JBEPLO010000003">
    <property type="protein sequence ID" value="MET3557285.1"/>
    <property type="molecule type" value="Genomic_DNA"/>
</dbReference>